<dbReference type="GO" id="GO:0046872">
    <property type="term" value="F:metal ion binding"/>
    <property type="evidence" value="ECO:0007669"/>
    <property type="project" value="UniProtKB-KW"/>
</dbReference>
<dbReference type="STRING" id="252740.A0A423VT20"/>
<keyword evidence="2" id="KW-0805">Transcription regulation</keyword>
<protein>
    <recommendedName>
        <fullName evidence="7">Aflatoxin regulatory protein domain-containing protein</fullName>
    </recommendedName>
</protein>
<dbReference type="GO" id="GO:0045122">
    <property type="term" value="P:aflatoxin biosynthetic process"/>
    <property type="evidence" value="ECO:0007669"/>
    <property type="project" value="InterPro"/>
</dbReference>
<keyword evidence="1" id="KW-0479">Metal-binding</keyword>
<dbReference type="InterPro" id="IPR013700">
    <property type="entry name" value="AflR"/>
</dbReference>
<evidence type="ECO:0000256" key="2">
    <source>
        <dbReference type="ARBA" id="ARBA00023015"/>
    </source>
</evidence>
<gene>
    <name evidence="8" type="ORF">VSDG_05662</name>
</gene>
<feature type="region of interest" description="Disordered" evidence="6">
    <location>
        <begin position="359"/>
        <end position="382"/>
    </location>
</feature>
<evidence type="ECO:0000256" key="4">
    <source>
        <dbReference type="ARBA" id="ARBA00023163"/>
    </source>
</evidence>
<keyword evidence="5" id="KW-0539">Nucleus</keyword>
<feature type="compositionally biased region" description="Low complexity" evidence="6">
    <location>
        <begin position="136"/>
        <end position="154"/>
    </location>
</feature>
<dbReference type="OrthoDB" id="2328572at2759"/>
<dbReference type="EMBL" id="LJZO01000029">
    <property type="protein sequence ID" value="ROV94223.1"/>
    <property type="molecule type" value="Genomic_DNA"/>
</dbReference>
<feature type="region of interest" description="Disordered" evidence="6">
    <location>
        <begin position="136"/>
        <end position="172"/>
    </location>
</feature>
<evidence type="ECO:0000313" key="8">
    <source>
        <dbReference type="EMBL" id="ROV94223.1"/>
    </source>
</evidence>
<evidence type="ECO:0000256" key="6">
    <source>
        <dbReference type="SAM" id="MobiDB-lite"/>
    </source>
</evidence>
<keyword evidence="9" id="KW-1185">Reference proteome</keyword>
<evidence type="ECO:0000256" key="5">
    <source>
        <dbReference type="ARBA" id="ARBA00023242"/>
    </source>
</evidence>
<evidence type="ECO:0000256" key="3">
    <source>
        <dbReference type="ARBA" id="ARBA00023125"/>
    </source>
</evidence>
<sequence>MYHSPPDRGRDPDCYSPNFGPVATPVDKQRCVPPRLPPRFWDPEETSIGLTGCGFDGIDGIDGMGMGVDQMDMDMMLGLGEGASGIDCPPSAPEQASHTWYPFDSFGSLGAIPPSSSDWAACLSWQCVDEFNPVESPAVSSSTSASGSTPIPISTAPPPPPPPPPPQPQHNCTHKTTEIIRRLYCANQSTPVSDGLPAPPMDLSSVLTRTGDVVGPLEQLLRCPCARLPHMAMLYASIVSRILLWYRQAAYDVRTAWVSSSSPPSPVRPTLAAQKMWPSLPGGATLKALGAEADGDNSCVSVPPVPVTVGTFQSDDRNVQSALASCLILSELRRVGGLIDAFISLGTGAFDMQNPVDACPDAGDPGAGGVDHSATSARRRRHENDLEGLTESQLVETDELADVLSRDDTAEARGTCVDHARAVQAGDVEGVDKPV</sequence>
<evidence type="ECO:0000256" key="1">
    <source>
        <dbReference type="ARBA" id="ARBA00022723"/>
    </source>
</evidence>
<feature type="compositionally biased region" description="Pro residues" evidence="6">
    <location>
        <begin position="155"/>
        <end position="168"/>
    </location>
</feature>
<comment type="caution">
    <text evidence="8">The sequence shown here is derived from an EMBL/GenBank/DDBJ whole genome shotgun (WGS) entry which is preliminary data.</text>
</comment>
<organism evidence="8 9">
    <name type="scientific">Cytospora chrysosperma</name>
    <name type="common">Cytospora canker fungus</name>
    <name type="synonym">Sphaeria chrysosperma</name>
    <dbReference type="NCBI Taxonomy" id="252740"/>
    <lineage>
        <taxon>Eukaryota</taxon>
        <taxon>Fungi</taxon>
        <taxon>Dikarya</taxon>
        <taxon>Ascomycota</taxon>
        <taxon>Pezizomycotina</taxon>
        <taxon>Sordariomycetes</taxon>
        <taxon>Sordariomycetidae</taxon>
        <taxon>Diaporthales</taxon>
        <taxon>Cytosporaceae</taxon>
        <taxon>Cytospora</taxon>
    </lineage>
</organism>
<dbReference type="GO" id="GO:0003677">
    <property type="term" value="F:DNA binding"/>
    <property type="evidence" value="ECO:0007669"/>
    <property type="project" value="UniProtKB-KW"/>
</dbReference>
<dbReference type="Proteomes" id="UP000284375">
    <property type="component" value="Unassembled WGS sequence"/>
</dbReference>
<keyword evidence="3" id="KW-0238">DNA-binding</keyword>
<keyword evidence="4" id="KW-0804">Transcription</keyword>
<dbReference type="GO" id="GO:0006355">
    <property type="term" value="P:regulation of DNA-templated transcription"/>
    <property type="evidence" value="ECO:0007669"/>
    <property type="project" value="InterPro"/>
</dbReference>
<proteinExistence type="predicted"/>
<reference evidence="8 9" key="1">
    <citation type="submission" date="2015-09" db="EMBL/GenBank/DDBJ databases">
        <title>Host preference determinants of Valsa canker pathogens revealed by comparative genomics.</title>
        <authorList>
            <person name="Yin Z."/>
            <person name="Huang L."/>
        </authorList>
    </citation>
    <scope>NUCLEOTIDE SEQUENCE [LARGE SCALE GENOMIC DNA]</scope>
    <source>
        <strain evidence="8 9">YSFL</strain>
    </source>
</reference>
<evidence type="ECO:0000259" key="7">
    <source>
        <dbReference type="Pfam" id="PF08493"/>
    </source>
</evidence>
<evidence type="ECO:0000313" key="9">
    <source>
        <dbReference type="Proteomes" id="UP000284375"/>
    </source>
</evidence>
<dbReference type="AlphaFoldDB" id="A0A423VT20"/>
<accession>A0A423VT20</accession>
<feature type="region of interest" description="Disordered" evidence="6">
    <location>
        <begin position="1"/>
        <end position="21"/>
    </location>
</feature>
<feature type="compositionally biased region" description="Basic and acidic residues" evidence="6">
    <location>
        <begin position="1"/>
        <end position="13"/>
    </location>
</feature>
<dbReference type="Pfam" id="PF08493">
    <property type="entry name" value="AflR"/>
    <property type="match status" value="1"/>
</dbReference>
<name>A0A423VT20_CYTCH</name>
<dbReference type="GO" id="GO:0005634">
    <property type="term" value="C:nucleus"/>
    <property type="evidence" value="ECO:0007669"/>
    <property type="project" value="InterPro"/>
</dbReference>
<feature type="domain" description="Aflatoxin regulatory protein" evidence="7">
    <location>
        <begin position="169"/>
        <end position="252"/>
    </location>
</feature>